<feature type="compositionally biased region" description="Polar residues" evidence="1">
    <location>
        <begin position="192"/>
        <end position="210"/>
    </location>
</feature>
<dbReference type="InterPro" id="IPR055326">
    <property type="entry name" value="MINIYO"/>
</dbReference>
<name>A0ABU6ZGD0_9FABA</name>
<sequence>MEKQQQQQNEKKGEPKKVKVLSTSSLQINEEDASRLVGSIIEKGISDSQGNNIITTPPSSFPKSTVLPFPVARHRSHGPHWHPLSSKGGDGGNDDDYSDNDVEDKEDKIFKEFEKVSAFANPVQKRKKQGLDFKKWKEVTQDNHCPLAKESDDVISQATGKKKHEKGSKNADKKTSPADGVALASMEVDTKPQLNNSRGLRNTATPMEIDTSNKVDTQGRNKDATIYDSNVVNELMPG</sequence>
<feature type="compositionally biased region" description="Basic and acidic residues" evidence="1">
    <location>
        <begin position="1"/>
        <end position="17"/>
    </location>
</feature>
<feature type="compositionally biased region" description="Polar residues" evidence="1">
    <location>
        <begin position="46"/>
        <end position="63"/>
    </location>
</feature>
<reference evidence="2 3" key="1">
    <citation type="journal article" date="2023" name="Plants (Basel)">
        <title>Bridging the Gap: Combining Genomics and Transcriptomics Approaches to Understand Stylosanthes scabra, an Orphan Legume from the Brazilian Caatinga.</title>
        <authorList>
            <person name="Ferreira-Neto J.R.C."/>
            <person name="da Silva M.D."/>
            <person name="Binneck E."/>
            <person name="de Melo N.F."/>
            <person name="da Silva R.H."/>
            <person name="de Melo A.L.T.M."/>
            <person name="Pandolfi V."/>
            <person name="Bustamante F.O."/>
            <person name="Brasileiro-Vidal A.C."/>
            <person name="Benko-Iseppon A.M."/>
        </authorList>
    </citation>
    <scope>NUCLEOTIDE SEQUENCE [LARGE SCALE GENOMIC DNA]</scope>
    <source>
        <tissue evidence="2">Leaves</tissue>
    </source>
</reference>
<comment type="caution">
    <text evidence="2">The sequence shown here is derived from an EMBL/GenBank/DDBJ whole genome shotgun (WGS) entry which is preliminary data.</text>
</comment>
<evidence type="ECO:0000256" key="1">
    <source>
        <dbReference type="SAM" id="MobiDB-lite"/>
    </source>
</evidence>
<proteinExistence type="predicted"/>
<feature type="compositionally biased region" description="Basic and acidic residues" evidence="1">
    <location>
        <begin position="167"/>
        <end position="176"/>
    </location>
</feature>
<feature type="compositionally biased region" description="Basic and acidic residues" evidence="1">
    <location>
        <begin position="211"/>
        <end position="222"/>
    </location>
</feature>
<dbReference type="Proteomes" id="UP001341840">
    <property type="component" value="Unassembled WGS sequence"/>
</dbReference>
<evidence type="ECO:0000313" key="2">
    <source>
        <dbReference type="EMBL" id="MED6220988.1"/>
    </source>
</evidence>
<accession>A0ABU6ZGD0</accession>
<dbReference type="PANTHER" id="PTHR47605">
    <property type="entry name" value="TRANSCRIPTIONAL ELONGATION REGULATOR MINIYO"/>
    <property type="match status" value="1"/>
</dbReference>
<dbReference type="PANTHER" id="PTHR47605:SF2">
    <property type="entry name" value="TRANSCRIPTIONAL ELONGATION REGULATOR MINIYO"/>
    <property type="match status" value="1"/>
</dbReference>
<feature type="region of interest" description="Disordered" evidence="1">
    <location>
        <begin position="148"/>
        <end position="222"/>
    </location>
</feature>
<dbReference type="EMBL" id="JASCZI010272202">
    <property type="protein sequence ID" value="MED6220988.1"/>
    <property type="molecule type" value="Genomic_DNA"/>
</dbReference>
<evidence type="ECO:0000313" key="3">
    <source>
        <dbReference type="Proteomes" id="UP001341840"/>
    </source>
</evidence>
<organism evidence="2 3">
    <name type="scientific">Stylosanthes scabra</name>
    <dbReference type="NCBI Taxonomy" id="79078"/>
    <lineage>
        <taxon>Eukaryota</taxon>
        <taxon>Viridiplantae</taxon>
        <taxon>Streptophyta</taxon>
        <taxon>Embryophyta</taxon>
        <taxon>Tracheophyta</taxon>
        <taxon>Spermatophyta</taxon>
        <taxon>Magnoliopsida</taxon>
        <taxon>eudicotyledons</taxon>
        <taxon>Gunneridae</taxon>
        <taxon>Pentapetalae</taxon>
        <taxon>rosids</taxon>
        <taxon>fabids</taxon>
        <taxon>Fabales</taxon>
        <taxon>Fabaceae</taxon>
        <taxon>Papilionoideae</taxon>
        <taxon>50 kb inversion clade</taxon>
        <taxon>dalbergioids sensu lato</taxon>
        <taxon>Dalbergieae</taxon>
        <taxon>Pterocarpus clade</taxon>
        <taxon>Stylosanthes</taxon>
    </lineage>
</organism>
<keyword evidence="3" id="KW-1185">Reference proteome</keyword>
<feature type="compositionally biased region" description="Acidic residues" evidence="1">
    <location>
        <begin position="92"/>
        <end position="103"/>
    </location>
</feature>
<gene>
    <name evidence="2" type="ORF">PIB30_050102</name>
</gene>
<feature type="region of interest" description="Disordered" evidence="1">
    <location>
        <begin position="44"/>
        <end position="103"/>
    </location>
</feature>
<protein>
    <submittedName>
        <fullName evidence="2">Uncharacterized protein</fullName>
    </submittedName>
</protein>
<feature type="region of interest" description="Disordered" evidence="1">
    <location>
        <begin position="1"/>
        <end position="25"/>
    </location>
</feature>